<dbReference type="STRING" id="1346286.SAMN05444362_1372"/>
<evidence type="ECO:0000313" key="3">
    <source>
        <dbReference type="EMBL" id="SHG48054.1"/>
    </source>
</evidence>
<dbReference type="SUPFAM" id="SSF75011">
    <property type="entry name" value="3-carboxy-cis,cis-mucoante lactonizing enzyme"/>
    <property type="match status" value="1"/>
</dbReference>
<accession>A0A1M5K5N7</accession>
<evidence type="ECO:0000259" key="2">
    <source>
        <dbReference type="PROSITE" id="PS50093"/>
    </source>
</evidence>
<dbReference type="PROSITE" id="PS50093">
    <property type="entry name" value="PKD"/>
    <property type="match status" value="1"/>
</dbReference>
<dbReference type="Gene3D" id="2.60.40.10">
    <property type="entry name" value="Immunoglobulins"/>
    <property type="match status" value="1"/>
</dbReference>
<evidence type="ECO:0000256" key="1">
    <source>
        <dbReference type="SAM" id="SignalP"/>
    </source>
</evidence>
<dbReference type="InterPro" id="IPR013783">
    <property type="entry name" value="Ig-like_fold"/>
</dbReference>
<sequence>MKKIILLALCMAVSLFIVAQKETSNWVFGYAAGLTWNTTRSVSLTGLLGTPNATLDGLPNSFTSAVYTYEGCFSLSDSNGNLLFYSDGTTVYNKNHAVMTNGDALTGGNSSAQSGIILPYPGRTNQYIAITAGATRANNLSYSVIYMGAQGGLGAVVSGQKNIPFRNAMGYTGESVTVARHSNGTDYWILAIGQQTTAPSYINAWLLTSTGVISTTPVVTTLPYAMSGNGSSGYLKISPDHRHFVWPTFLDQRFFYGDFDSSTGMFSNIKVITGLNDPYGVEFSPTQSCLYLTEVDGLTVFKFDELFSSADPSSVTRKKYAITNSSVTALQIGPDKRIYWVAMSQKYMRIIDNADDYDNMALYQTPATFLSGEGKGGLPSFATSWFAIDTAKPASLLCVGNDFKFSITIDMSGATANLPVSLSWDFGDGSTAVSQPVVSGTTVYQQSHTYSTTGQYTVSITPYKSDGTALAKTTLPATANVVECSFRTNRMIRHDMHNSATKATNR</sequence>
<dbReference type="AlphaFoldDB" id="A0A1M5K5N7"/>
<gene>
    <name evidence="3" type="ORF">SAMN05444362_1372</name>
</gene>
<dbReference type="Pfam" id="PF18911">
    <property type="entry name" value="PKD_4"/>
    <property type="match status" value="1"/>
</dbReference>
<dbReference type="SUPFAM" id="SSF49299">
    <property type="entry name" value="PKD domain"/>
    <property type="match status" value="1"/>
</dbReference>
<evidence type="ECO:0000313" key="4">
    <source>
        <dbReference type="Proteomes" id="UP000184480"/>
    </source>
</evidence>
<dbReference type="InterPro" id="IPR000601">
    <property type="entry name" value="PKD_dom"/>
</dbReference>
<dbReference type="OrthoDB" id="993841at2"/>
<name>A0A1M5K5N7_9BACT</name>
<feature type="domain" description="PKD" evidence="2">
    <location>
        <begin position="392"/>
        <end position="475"/>
    </location>
</feature>
<organism evidence="3 4">
    <name type="scientific">Dysgonomonas macrotermitis</name>
    <dbReference type="NCBI Taxonomy" id="1346286"/>
    <lineage>
        <taxon>Bacteria</taxon>
        <taxon>Pseudomonadati</taxon>
        <taxon>Bacteroidota</taxon>
        <taxon>Bacteroidia</taxon>
        <taxon>Bacteroidales</taxon>
        <taxon>Dysgonomonadaceae</taxon>
        <taxon>Dysgonomonas</taxon>
    </lineage>
</organism>
<keyword evidence="4" id="KW-1185">Reference proteome</keyword>
<dbReference type="EMBL" id="FQUC01000037">
    <property type="protein sequence ID" value="SHG48054.1"/>
    <property type="molecule type" value="Genomic_DNA"/>
</dbReference>
<proteinExistence type="predicted"/>
<protein>
    <submittedName>
        <fullName evidence="3">PKD domain-containing protein</fullName>
    </submittedName>
</protein>
<dbReference type="RefSeq" id="WP_062184993.1">
    <property type="nucleotide sequence ID" value="NZ_BBXL01000034.1"/>
</dbReference>
<dbReference type="Proteomes" id="UP000184480">
    <property type="component" value="Unassembled WGS sequence"/>
</dbReference>
<dbReference type="InterPro" id="IPR035986">
    <property type="entry name" value="PKD_dom_sf"/>
</dbReference>
<feature type="signal peptide" evidence="1">
    <location>
        <begin position="1"/>
        <end position="19"/>
    </location>
</feature>
<keyword evidence="1" id="KW-0732">Signal</keyword>
<feature type="chain" id="PRO_5009911557" evidence="1">
    <location>
        <begin position="20"/>
        <end position="506"/>
    </location>
</feature>
<reference evidence="4" key="1">
    <citation type="submission" date="2016-11" db="EMBL/GenBank/DDBJ databases">
        <authorList>
            <person name="Varghese N."/>
            <person name="Submissions S."/>
        </authorList>
    </citation>
    <scope>NUCLEOTIDE SEQUENCE [LARGE SCALE GENOMIC DNA]</scope>
    <source>
        <strain evidence="4">DSM 27370</strain>
    </source>
</reference>
<dbReference type="CDD" id="cd00146">
    <property type="entry name" value="PKD"/>
    <property type="match status" value="1"/>
</dbReference>